<gene>
    <name evidence="1" type="ORF">NUU61_009141</name>
</gene>
<organism evidence="1 2">
    <name type="scientific">Penicillium alfredii</name>
    <dbReference type="NCBI Taxonomy" id="1506179"/>
    <lineage>
        <taxon>Eukaryota</taxon>
        <taxon>Fungi</taxon>
        <taxon>Dikarya</taxon>
        <taxon>Ascomycota</taxon>
        <taxon>Pezizomycotina</taxon>
        <taxon>Eurotiomycetes</taxon>
        <taxon>Eurotiomycetidae</taxon>
        <taxon>Eurotiales</taxon>
        <taxon>Aspergillaceae</taxon>
        <taxon>Penicillium</taxon>
    </lineage>
</organism>
<dbReference type="Proteomes" id="UP001141434">
    <property type="component" value="Unassembled WGS sequence"/>
</dbReference>
<dbReference type="EMBL" id="JAPMSZ010000011">
    <property type="protein sequence ID" value="KAJ5084562.1"/>
    <property type="molecule type" value="Genomic_DNA"/>
</dbReference>
<protein>
    <recommendedName>
        <fullName evidence="3">Actin-like ATPase domain-containing protein</fullName>
    </recommendedName>
</protein>
<dbReference type="OrthoDB" id="2394218at2759"/>
<dbReference type="Gene3D" id="3.90.640.10">
    <property type="entry name" value="Actin, Chain A, domain 4"/>
    <property type="match status" value="1"/>
</dbReference>
<keyword evidence="2" id="KW-1185">Reference proteome</keyword>
<dbReference type="RefSeq" id="XP_056507959.1">
    <property type="nucleotide sequence ID" value="XM_056659666.1"/>
</dbReference>
<dbReference type="GeneID" id="81398835"/>
<dbReference type="PANTHER" id="PTHR42749:SF1">
    <property type="entry name" value="CELL SHAPE-DETERMINING PROTEIN MREB"/>
    <property type="match status" value="1"/>
</dbReference>
<dbReference type="CDD" id="cd10170">
    <property type="entry name" value="ASKHA_NBD_HSP70"/>
    <property type="match status" value="1"/>
</dbReference>
<name>A0A9W9EMK8_9EURO</name>
<dbReference type="SUPFAM" id="SSF53067">
    <property type="entry name" value="Actin-like ATPase domain"/>
    <property type="match status" value="1"/>
</dbReference>
<dbReference type="Gene3D" id="3.30.420.40">
    <property type="match status" value="2"/>
</dbReference>
<comment type="caution">
    <text evidence="1">The sequence shown here is derived from an EMBL/GenBank/DDBJ whole genome shotgun (WGS) entry which is preliminary data.</text>
</comment>
<reference evidence="1" key="2">
    <citation type="journal article" date="2023" name="IMA Fungus">
        <title>Comparative genomic study of the Penicillium genus elucidates a diverse pangenome and 15 lateral gene transfer events.</title>
        <authorList>
            <person name="Petersen C."/>
            <person name="Sorensen T."/>
            <person name="Nielsen M.R."/>
            <person name="Sondergaard T.E."/>
            <person name="Sorensen J.L."/>
            <person name="Fitzpatrick D.A."/>
            <person name="Frisvad J.C."/>
            <person name="Nielsen K.L."/>
        </authorList>
    </citation>
    <scope>NUCLEOTIDE SEQUENCE</scope>
    <source>
        <strain evidence="1">IBT 34128</strain>
    </source>
</reference>
<evidence type="ECO:0000313" key="2">
    <source>
        <dbReference type="Proteomes" id="UP001141434"/>
    </source>
</evidence>
<dbReference type="AlphaFoldDB" id="A0A9W9EMK8"/>
<dbReference type="PANTHER" id="PTHR42749">
    <property type="entry name" value="CELL SHAPE-DETERMINING PROTEIN MREB"/>
    <property type="match status" value="1"/>
</dbReference>
<sequence length="608" mass="68443">MDEKEVVVKTVPVVDDDSGWHPDIVAGIDFGMTYTGVAYSCGPEWLPPKTIQRWPGKLPGELTNKVQTCIEYAPGASSPKGWGYSCNQDNPDADIKEFFKLHLAPLYRDNHLQGPSRLEAQKWFQDYIGSIYKHVVTHLNNTVPLFESRKVEFLFSVPTTWKDVRMIEETKAVIEGAVNANCPNHKAFIGLTEAEAAAVYACKQHYQKNDIILICDAGGGTTDVNVLRLLSAREPTKLEQLSSVEGRPIGSVFVDRHAHRVITERLERISSHLKHSAGETAWSMISERFQRIKCSFGAETALTPWLKIDVPSLGAESTFPEADVYNGQMRLPWDMVQECFDGKIDEMCNLLDMHLHQMNIDHPGQQISYLVLSGGFGSSPYVRRRLLERFGNAAPTKPPNALNMNILLADEPQLVVVHGLVMDRTQQLKQGVQTFGSRCSPVSYGIVCDKLYNPAKHVGQPLWLDPHDDNTYAINQVDWLVIKGKPVPSTGVSKAFQIRMEKGQQNEPFKVQFVMSTLARSELPESLNQYGVHPLCSLDIFTDGVERKLKNRHWYNFKPAFWRANFDVNVVVGAADLRFELWSNETKIRTSGHDPVNVKWEPAGEQED</sequence>
<reference evidence="1" key="1">
    <citation type="submission" date="2022-11" db="EMBL/GenBank/DDBJ databases">
        <authorList>
            <person name="Petersen C."/>
        </authorList>
    </citation>
    <scope>NUCLEOTIDE SEQUENCE</scope>
    <source>
        <strain evidence="1">IBT 34128</strain>
    </source>
</reference>
<accession>A0A9W9EMK8</accession>
<evidence type="ECO:0008006" key="3">
    <source>
        <dbReference type="Google" id="ProtNLM"/>
    </source>
</evidence>
<dbReference type="InterPro" id="IPR043129">
    <property type="entry name" value="ATPase_NBD"/>
</dbReference>
<evidence type="ECO:0000313" key="1">
    <source>
        <dbReference type="EMBL" id="KAJ5084562.1"/>
    </source>
</evidence>
<proteinExistence type="predicted"/>